<dbReference type="AlphaFoldDB" id="A0A4Q9DGI6"/>
<sequence>MPMILAKRKLSRLLLYALLIALGCVWILPVVFMLFTAMKSPADLFGSSSLFSIPKKIEWANFVNAWSQGKMSLYMGNSLIISAVKVPLGIFIASLAAFALTKMNFKWSNSAFIFFLLGMMIPVQVTLVPLNIMLTKSGLINTRTGLIIVYIGFGLSFAILILRGFFRTIPKELDDAAKIDGCSNWGLFWRIIMPIAMPAVATLVILDFLSTWNEFLLAQIFITSDQLRTVPTGLMSFKGQFSTNYGLMNAGVLISVIPIFAVYLLFQKYFVQGLAGSVKG</sequence>
<dbReference type="InterPro" id="IPR000515">
    <property type="entry name" value="MetI-like"/>
</dbReference>
<protein>
    <submittedName>
        <fullName evidence="9">Carbohydrate ABC transporter permease</fullName>
    </submittedName>
</protein>
<comment type="similarity">
    <text evidence="7">Belongs to the binding-protein-dependent transport system permease family.</text>
</comment>
<dbReference type="PROSITE" id="PS50928">
    <property type="entry name" value="ABC_TM1"/>
    <property type="match status" value="1"/>
</dbReference>
<accession>A0A4Q9DGI6</accession>
<evidence type="ECO:0000313" key="10">
    <source>
        <dbReference type="Proteomes" id="UP000293142"/>
    </source>
</evidence>
<keyword evidence="2 7" id="KW-0813">Transport</keyword>
<evidence type="ECO:0000256" key="7">
    <source>
        <dbReference type="RuleBase" id="RU363032"/>
    </source>
</evidence>
<feature type="transmembrane region" description="Helical" evidence="7">
    <location>
        <begin position="146"/>
        <end position="166"/>
    </location>
</feature>
<evidence type="ECO:0000256" key="1">
    <source>
        <dbReference type="ARBA" id="ARBA00004651"/>
    </source>
</evidence>
<evidence type="ECO:0000313" key="9">
    <source>
        <dbReference type="EMBL" id="TBL70318.1"/>
    </source>
</evidence>
<dbReference type="PANTHER" id="PTHR43744">
    <property type="entry name" value="ABC TRANSPORTER PERMEASE PROTEIN MG189-RELATED-RELATED"/>
    <property type="match status" value="1"/>
</dbReference>
<organism evidence="9 10">
    <name type="scientific">Paenibacillus thalictri</name>
    <dbReference type="NCBI Taxonomy" id="2527873"/>
    <lineage>
        <taxon>Bacteria</taxon>
        <taxon>Bacillati</taxon>
        <taxon>Bacillota</taxon>
        <taxon>Bacilli</taxon>
        <taxon>Bacillales</taxon>
        <taxon>Paenibacillaceae</taxon>
        <taxon>Paenibacillus</taxon>
    </lineage>
</organism>
<dbReference type="Proteomes" id="UP000293142">
    <property type="component" value="Unassembled WGS sequence"/>
</dbReference>
<keyword evidence="10" id="KW-1185">Reference proteome</keyword>
<evidence type="ECO:0000256" key="6">
    <source>
        <dbReference type="ARBA" id="ARBA00023136"/>
    </source>
</evidence>
<dbReference type="PANTHER" id="PTHR43744:SF12">
    <property type="entry name" value="ABC TRANSPORTER PERMEASE PROTEIN MG189-RELATED"/>
    <property type="match status" value="1"/>
</dbReference>
<gene>
    <name evidence="9" type="ORF">EYB31_33935</name>
</gene>
<keyword evidence="5 7" id="KW-1133">Transmembrane helix</keyword>
<feature type="transmembrane region" description="Helical" evidence="7">
    <location>
        <begin position="187"/>
        <end position="206"/>
    </location>
</feature>
<dbReference type="SUPFAM" id="SSF161098">
    <property type="entry name" value="MetI-like"/>
    <property type="match status" value="1"/>
</dbReference>
<dbReference type="CDD" id="cd06261">
    <property type="entry name" value="TM_PBP2"/>
    <property type="match status" value="1"/>
</dbReference>
<keyword evidence="3" id="KW-1003">Cell membrane</keyword>
<dbReference type="EMBL" id="SIRE01000033">
    <property type="protein sequence ID" value="TBL70318.1"/>
    <property type="molecule type" value="Genomic_DNA"/>
</dbReference>
<keyword evidence="4 7" id="KW-0812">Transmembrane</keyword>
<dbReference type="InterPro" id="IPR035906">
    <property type="entry name" value="MetI-like_sf"/>
</dbReference>
<keyword evidence="6 7" id="KW-0472">Membrane</keyword>
<reference evidence="9 10" key="1">
    <citation type="submission" date="2019-02" db="EMBL/GenBank/DDBJ databases">
        <title>Paenibacillus sp. nov., isolated from surface-sterilized tissue of Thalictrum simplex L.</title>
        <authorList>
            <person name="Tuo L."/>
        </authorList>
    </citation>
    <scope>NUCLEOTIDE SEQUENCE [LARGE SCALE GENOMIC DNA]</scope>
    <source>
        <strain evidence="9 10">N2SHLJ1</strain>
    </source>
</reference>
<dbReference type="OrthoDB" id="187395at2"/>
<dbReference type="Gene3D" id="1.10.3720.10">
    <property type="entry name" value="MetI-like"/>
    <property type="match status" value="1"/>
</dbReference>
<feature type="transmembrane region" description="Helical" evidence="7">
    <location>
        <begin position="12"/>
        <end position="35"/>
    </location>
</feature>
<comment type="caution">
    <text evidence="9">The sequence shown here is derived from an EMBL/GenBank/DDBJ whole genome shotgun (WGS) entry which is preliminary data.</text>
</comment>
<dbReference type="GO" id="GO:0005886">
    <property type="term" value="C:plasma membrane"/>
    <property type="evidence" value="ECO:0007669"/>
    <property type="project" value="UniProtKB-SubCell"/>
</dbReference>
<proteinExistence type="inferred from homology"/>
<evidence type="ECO:0000256" key="5">
    <source>
        <dbReference type="ARBA" id="ARBA00022989"/>
    </source>
</evidence>
<feature type="transmembrane region" description="Helical" evidence="7">
    <location>
        <begin position="245"/>
        <end position="266"/>
    </location>
</feature>
<evidence type="ECO:0000256" key="3">
    <source>
        <dbReference type="ARBA" id="ARBA00022475"/>
    </source>
</evidence>
<name>A0A4Q9DGI6_9BACL</name>
<evidence type="ECO:0000256" key="2">
    <source>
        <dbReference type="ARBA" id="ARBA00022448"/>
    </source>
</evidence>
<evidence type="ECO:0000259" key="8">
    <source>
        <dbReference type="PROSITE" id="PS50928"/>
    </source>
</evidence>
<dbReference type="PROSITE" id="PS51257">
    <property type="entry name" value="PROKAR_LIPOPROTEIN"/>
    <property type="match status" value="1"/>
</dbReference>
<feature type="transmembrane region" description="Helical" evidence="7">
    <location>
        <begin position="112"/>
        <end position="134"/>
    </location>
</feature>
<feature type="transmembrane region" description="Helical" evidence="7">
    <location>
        <begin position="79"/>
        <end position="100"/>
    </location>
</feature>
<dbReference type="Pfam" id="PF00528">
    <property type="entry name" value="BPD_transp_1"/>
    <property type="match status" value="1"/>
</dbReference>
<evidence type="ECO:0000256" key="4">
    <source>
        <dbReference type="ARBA" id="ARBA00022692"/>
    </source>
</evidence>
<dbReference type="GO" id="GO:0055085">
    <property type="term" value="P:transmembrane transport"/>
    <property type="evidence" value="ECO:0007669"/>
    <property type="project" value="InterPro"/>
</dbReference>
<feature type="domain" description="ABC transmembrane type-1" evidence="8">
    <location>
        <begin position="75"/>
        <end position="266"/>
    </location>
</feature>
<comment type="subcellular location">
    <subcellularLocation>
        <location evidence="1 7">Cell membrane</location>
        <topology evidence="1 7">Multi-pass membrane protein</topology>
    </subcellularLocation>
</comment>